<evidence type="ECO:0000313" key="2">
    <source>
        <dbReference type="Proteomes" id="UP001480595"/>
    </source>
</evidence>
<dbReference type="GeneID" id="92098430"/>
<evidence type="ECO:0000313" key="1">
    <source>
        <dbReference type="EMBL" id="KAK8040951.1"/>
    </source>
</evidence>
<dbReference type="Proteomes" id="UP001480595">
    <property type="component" value="Unassembled WGS sequence"/>
</dbReference>
<comment type="caution">
    <text evidence="1">The sequence shown here is derived from an EMBL/GenBank/DDBJ whole genome shotgun (WGS) entry which is preliminary data.</text>
</comment>
<dbReference type="EMBL" id="JAQQWL010000015">
    <property type="protein sequence ID" value="KAK8040951.1"/>
    <property type="molecule type" value="Genomic_DNA"/>
</dbReference>
<reference evidence="1 2" key="1">
    <citation type="submission" date="2023-01" db="EMBL/GenBank/DDBJ databases">
        <title>Analysis of 21 Apiospora genomes using comparative genomics revels a genus with tremendous synthesis potential of carbohydrate active enzymes and secondary metabolites.</title>
        <authorList>
            <person name="Sorensen T."/>
        </authorList>
    </citation>
    <scope>NUCLEOTIDE SEQUENCE [LARGE SCALE GENOMIC DNA]</scope>
    <source>
        <strain evidence="1 2">CBS 135458</strain>
    </source>
</reference>
<name>A0ABR1T2Y3_9PEZI</name>
<protein>
    <submittedName>
        <fullName evidence="1">Uncharacterized protein</fullName>
    </submittedName>
</protein>
<gene>
    <name evidence="1" type="ORF">PG994_013958</name>
</gene>
<sequence length="204" mass="23157">MSWRVQQRRADGTKFWYCEYPGCTSECDADYHYCKYHKCPMPIPDLGPDIDPHCGNVRSENPVGQLFTLCKKHRCREKTCAAPAALASNSQYCKAHTCNATTFCREGCERTATNQLSRYCGFHKCMRVDCVELRDTTLNPKPMDPTQYRPTARAWATAIAGTARGMRAASTTAWRGRSRRDPAPVWGIAPIMRPHGLTWTWRTS</sequence>
<organism evidence="1 2">
    <name type="scientific">Apiospora phragmitis</name>
    <dbReference type="NCBI Taxonomy" id="2905665"/>
    <lineage>
        <taxon>Eukaryota</taxon>
        <taxon>Fungi</taxon>
        <taxon>Dikarya</taxon>
        <taxon>Ascomycota</taxon>
        <taxon>Pezizomycotina</taxon>
        <taxon>Sordariomycetes</taxon>
        <taxon>Xylariomycetidae</taxon>
        <taxon>Amphisphaeriales</taxon>
        <taxon>Apiosporaceae</taxon>
        <taxon>Apiospora</taxon>
    </lineage>
</organism>
<keyword evidence="2" id="KW-1185">Reference proteome</keyword>
<dbReference type="RefSeq" id="XP_066708496.1">
    <property type="nucleotide sequence ID" value="XM_066865367.1"/>
</dbReference>
<proteinExistence type="predicted"/>
<accession>A0ABR1T2Y3</accession>